<dbReference type="PANTHER" id="PTHR46203:SF1">
    <property type="entry name" value="MITOCHONDRIAL TRANSLATION RELEASE FACTOR IN RESCUE"/>
    <property type="match status" value="1"/>
</dbReference>
<dbReference type="AlphaFoldDB" id="A0A640KNQ2"/>
<dbReference type="OrthoDB" id="277888at2759"/>
<dbReference type="InterPro" id="IPR045853">
    <property type="entry name" value="Pep_chain_release_fac_I_sf"/>
</dbReference>
<dbReference type="InterPro" id="IPR052405">
    <property type="entry name" value="Mito_Transl_Release_Factor"/>
</dbReference>
<dbReference type="EMBL" id="BLBS01000043">
    <property type="protein sequence ID" value="GET90968.1"/>
    <property type="molecule type" value="Genomic_DNA"/>
</dbReference>
<comment type="caution">
    <text evidence="1">The sequence shown here is derived from an EMBL/GenBank/DDBJ whole genome shotgun (WGS) entry which is preliminary data.</text>
</comment>
<reference evidence="1" key="1">
    <citation type="submission" date="2019-11" db="EMBL/GenBank/DDBJ databases">
        <title>Leishmania tarentolae CDS.</title>
        <authorList>
            <person name="Goto Y."/>
            <person name="Yamagishi J."/>
        </authorList>
    </citation>
    <scope>NUCLEOTIDE SEQUENCE [LARGE SCALE GENOMIC DNA]</scope>
    <source>
        <strain evidence="1">Parrot Tar II</strain>
    </source>
</reference>
<name>A0A640KNQ2_LEITA</name>
<evidence type="ECO:0000313" key="2">
    <source>
        <dbReference type="Proteomes" id="UP000419144"/>
    </source>
</evidence>
<sequence>MQRLWVCRRTVALRSSVFLRTLGGSECFVHVDKSVGKRPSRRRYAAFNTRGRVVQAKELVDMMKKKSAKDAKAFYDALQPRDRLDILRLLYARRKKRQSDQASSQLTKYFSAPFEKKYFFREEDVEEESTLGRGPGGQATNRRMQTAIVKHVPSGLIVKFSRFPSLWLNRRAAREILNLRLEERLLGPVSRLGKARVARERRRRRRQRTMAYLSEKGARLQKSHMQRCHWVAFLTGESPLPSAALAQMALEEDAAAVPLTTAVLFGSECHTWWSKLRSATESSAAASPDSTGDACVPLFLQYLFPAVYADSCRSEREEMAVCRSNKTVHTNVRRGLTCFCELFGLRLRQSPASAPTGASRVVLEKDGLNWLEHRSRMIRNGSLTRLARICWPRVYMSVRELGMTPEARAIIVFFKKEVRMAEGSASGAWATEALQCFSEAVRRSKPPVVVQLPSAPSSPDTCTE</sequence>
<dbReference type="VEuPathDB" id="TriTrypDB:LtaPh_3035800"/>
<accession>A0A640KNQ2</accession>
<proteinExistence type="predicted"/>
<gene>
    <name evidence="1" type="ORF">LtaPh_3035800</name>
</gene>
<dbReference type="GO" id="GO:0005739">
    <property type="term" value="C:mitochondrion"/>
    <property type="evidence" value="ECO:0007669"/>
    <property type="project" value="TreeGrafter"/>
</dbReference>
<dbReference type="Gene3D" id="3.30.160.20">
    <property type="match status" value="1"/>
</dbReference>
<evidence type="ECO:0000313" key="1">
    <source>
        <dbReference type="EMBL" id="GET90968.1"/>
    </source>
</evidence>
<protein>
    <recommendedName>
        <fullName evidence="3">Prokaryotic-type class I peptide chain release factors domain-containing protein</fullName>
    </recommendedName>
</protein>
<dbReference type="SUPFAM" id="SSF75620">
    <property type="entry name" value="Release factor"/>
    <property type="match status" value="1"/>
</dbReference>
<evidence type="ECO:0008006" key="3">
    <source>
        <dbReference type="Google" id="ProtNLM"/>
    </source>
</evidence>
<organism evidence="1 2">
    <name type="scientific">Leishmania tarentolae</name>
    <name type="common">Sauroleishmania tarentolae</name>
    <dbReference type="NCBI Taxonomy" id="5689"/>
    <lineage>
        <taxon>Eukaryota</taxon>
        <taxon>Discoba</taxon>
        <taxon>Euglenozoa</taxon>
        <taxon>Kinetoplastea</taxon>
        <taxon>Metakinetoplastina</taxon>
        <taxon>Trypanosomatida</taxon>
        <taxon>Trypanosomatidae</taxon>
        <taxon>Leishmaniinae</taxon>
        <taxon>Leishmania</taxon>
        <taxon>lizard Leishmania</taxon>
    </lineage>
</organism>
<dbReference type="Proteomes" id="UP000419144">
    <property type="component" value="Unassembled WGS sequence"/>
</dbReference>
<keyword evidence="2" id="KW-1185">Reference proteome</keyword>
<dbReference type="PANTHER" id="PTHR46203">
    <property type="entry name" value="PROBABLE PEPTIDE CHAIN RELEASE FACTOR C12ORF65"/>
    <property type="match status" value="1"/>
</dbReference>